<evidence type="ECO:0000313" key="3">
    <source>
        <dbReference type="Proteomes" id="UP001158598"/>
    </source>
</evidence>
<dbReference type="AlphaFoldDB" id="A0AA35V562"/>
<evidence type="ECO:0000313" key="2">
    <source>
        <dbReference type="EMBL" id="CAI8816967.1"/>
    </source>
</evidence>
<evidence type="ECO:0000313" key="1">
    <source>
        <dbReference type="EMBL" id="CAI8796711.1"/>
    </source>
</evidence>
<organism evidence="1 3">
    <name type="scientific">Methylococcus capsulatus</name>
    <dbReference type="NCBI Taxonomy" id="414"/>
    <lineage>
        <taxon>Bacteria</taxon>
        <taxon>Pseudomonadati</taxon>
        <taxon>Pseudomonadota</taxon>
        <taxon>Gammaproteobacteria</taxon>
        <taxon>Methylococcales</taxon>
        <taxon>Methylococcaceae</taxon>
        <taxon>Methylococcus</taxon>
    </lineage>
</organism>
<proteinExistence type="predicted"/>
<protein>
    <submittedName>
        <fullName evidence="1">Uncharacterized protein</fullName>
    </submittedName>
</protein>
<gene>
    <name evidence="1" type="ORF">MCNOR_1488</name>
    <name evidence="2" type="ORF">MCNOR_1868</name>
</gene>
<name>A0AA35V562_METCP</name>
<reference evidence="1" key="1">
    <citation type="submission" date="2023-03" db="EMBL/GenBank/DDBJ databases">
        <authorList>
            <person name="Pearce D."/>
        </authorList>
    </citation>
    <scope>NUCLEOTIDE SEQUENCE</scope>
    <source>
        <strain evidence="1">Mc</strain>
    </source>
</reference>
<accession>A0AA35V562</accession>
<sequence length="42" mass="4872">MPNEREAKLIRHIFQRFVELGSSTLLVKELRLDGVTSKAWTT</sequence>
<dbReference type="RefSeq" id="WP_248617047.1">
    <property type="nucleotide sequence ID" value="NZ_OX458332.1"/>
</dbReference>
<dbReference type="EMBL" id="OX458332">
    <property type="protein sequence ID" value="CAI8816967.1"/>
    <property type="molecule type" value="Genomic_DNA"/>
</dbReference>
<dbReference type="EMBL" id="OX458332">
    <property type="protein sequence ID" value="CAI8796711.1"/>
    <property type="molecule type" value="Genomic_DNA"/>
</dbReference>
<dbReference type="Proteomes" id="UP001158598">
    <property type="component" value="Chromosome"/>
</dbReference>